<gene>
    <name evidence="2" type="ORF">GQ26_0010650</name>
</gene>
<reference evidence="2" key="1">
    <citation type="journal article" date="2014" name="PLoS Genet.">
        <title>Signature Gene Expression Reveals Novel Clues to the Molecular Mechanisms of Dimorphic Transition in Penicillium marneffei.</title>
        <authorList>
            <person name="Yang E."/>
            <person name="Wang G."/>
            <person name="Cai J."/>
            <person name="Woo P.C."/>
            <person name="Lau S.K."/>
            <person name="Yuen K.-Y."/>
            <person name="Chow W.-N."/>
            <person name="Lin X."/>
        </authorList>
    </citation>
    <scope>NUCLEOTIDE SEQUENCE [LARGE SCALE GENOMIC DNA]</scope>
    <source>
        <strain evidence="2">PM1</strain>
    </source>
</reference>
<dbReference type="InterPro" id="IPR026870">
    <property type="entry name" value="Zinc_ribbon_dom"/>
</dbReference>
<comment type="caution">
    <text evidence="2">The sequence shown here is derived from an EMBL/GenBank/DDBJ whole genome shotgun (WGS) entry which is preliminary data.</text>
</comment>
<proteinExistence type="predicted"/>
<keyword evidence="2" id="KW-0687">Ribonucleoprotein</keyword>
<dbReference type="HOGENOM" id="CLU_220657_0_0_1"/>
<dbReference type="Pfam" id="PF13240">
    <property type="entry name" value="Zn_Ribbon_1"/>
    <property type="match status" value="1"/>
</dbReference>
<dbReference type="GO" id="GO:0005840">
    <property type="term" value="C:ribosome"/>
    <property type="evidence" value="ECO:0007669"/>
    <property type="project" value="UniProtKB-KW"/>
</dbReference>
<organism evidence="2">
    <name type="scientific">Talaromyces marneffei PM1</name>
    <dbReference type="NCBI Taxonomy" id="1077442"/>
    <lineage>
        <taxon>Eukaryota</taxon>
        <taxon>Fungi</taxon>
        <taxon>Dikarya</taxon>
        <taxon>Ascomycota</taxon>
        <taxon>Pezizomycotina</taxon>
        <taxon>Eurotiomycetes</taxon>
        <taxon>Eurotiomycetidae</taxon>
        <taxon>Eurotiales</taxon>
        <taxon>Trichocomaceae</taxon>
        <taxon>Talaromyces</taxon>
        <taxon>Talaromyces sect. Talaromyces</taxon>
    </lineage>
</organism>
<dbReference type="AlphaFoldDB" id="A0A093VT77"/>
<sequence length="29" mass="2809">MAHQSCPKCGAAVQGENKACGSCGATCPV</sequence>
<accession>A0A093VT77</accession>
<name>A0A093VT77_TALMA</name>
<evidence type="ECO:0000259" key="1">
    <source>
        <dbReference type="Pfam" id="PF13240"/>
    </source>
</evidence>
<keyword evidence="2" id="KW-0689">Ribosomal protein</keyword>
<protein>
    <submittedName>
        <fullName evidence="2">30S ribosomal protein S27ae</fullName>
    </submittedName>
</protein>
<evidence type="ECO:0000313" key="2">
    <source>
        <dbReference type="EMBL" id="KFX53199.1"/>
    </source>
</evidence>
<dbReference type="EMBL" id="JPOX01000001">
    <property type="protein sequence ID" value="KFX53199.1"/>
    <property type="molecule type" value="Genomic_DNA"/>
</dbReference>
<feature type="domain" description="Zinc-ribbon" evidence="1">
    <location>
        <begin position="6"/>
        <end position="25"/>
    </location>
</feature>